<reference evidence="1" key="1">
    <citation type="submission" date="2022-03" db="EMBL/GenBank/DDBJ databases">
        <authorList>
            <person name="Alioto T."/>
            <person name="Alioto T."/>
            <person name="Gomez Garrido J."/>
        </authorList>
    </citation>
    <scope>NUCLEOTIDE SEQUENCE</scope>
</reference>
<keyword evidence="2" id="KW-1185">Reference proteome</keyword>
<gene>
    <name evidence="1" type="ORF">PECUL_23A028256</name>
</gene>
<accession>A0AAD1SUD3</accession>
<sequence length="63" mass="6915">TLPHMPGTYLLLVILENLQKATLCLIYHVIIAALTTIGRTTHLISGNALMTLTQLNGMNWKLG</sequence>
<organism evidence="1 2">
    <name type="scientific">Pelobates cultripes</name>
    <name type="common">Western spadefoot toad</name>
    <dbReference type="NCBI Taxonomy" id="61616"/>
    <lineage>
        <taxon>Eukaryota</taxon>
        <taxon>Metazoa</taxon>
        <taxon>Chordata</taxon>
        <taxon>Craniata</taxon>
        <taxon>Vertebrata</taxon>
        <taxon>Euteleostomi</taxon>
        <taxon>Amphibia</taxon>
        <taxon>Batrachia</taxon>
        <taxon>Anura</taxon>
        <taxon>Pelobatoidea</taxon>
        <taxon>Pelobatidae</taxon>
        <taxon>Pelobates</taxon>
    </lineage>
</organism>
<protein>
    <submittedName>
        <fullName evidence="1">Uncharacterized protein</fullName>
    </submittedName>
</protein>
<dbReference type="Proteomes" id="UP001295444">
    <property type="component" value="Chromosome 07"/>
</dbReference>
<dbReference type="EMBL" id="OW240918">
    <property type="protein sequence ID" value="CAH2306881.1"/>
    <property type="molecule type" value="Genomic_DNA"/>
</dbReference>
<dbReference type="AlphaFoldDB" id="A0AAD1SUD3"/>
<feature type="non-terminal residue" evidence="1">
    <location>
        <position position="1"/>
    </location>
</feature>
<proteinExistence type="predicted"/>
<name>A0AAD1SUD3_PELCU</name>
<feature type="non-terminal residue" evidence="1">
    <location>
        <position position="63"/>
    </location>
</feature>
<evidence type="ECO:0000313" key="1">
    <source>
        <dbReference type="EMBL" id="CAH2306881.1"/>
    </source>
</evidence>
<evidence type="ECO:0000313" key="2">
    <source>
        <dbReference type="Proteomes" id="UP001295444"/>
    </source>
</evidence>